<accession>A0A5M3VTV9</accession>
<dbReference type="Gene3D" id="3.90.76.10">
    <property type="entry name" value="Dipeptide-binding Protein, Domain 1"/>
    <property type="match status" value="1"/>
</dbReference>
<keyword evidence="4" id="KW-1185">Reference proteome</keyword>
<dbReference type="PIRSF" id="PIRSF002741">
    <property type="entry name" value="MppA"/>
    <property type="match status" value="1"/>
</dbReference>
<dbReference type="InterPro" id="IPR000914">
    <property type="entry name" value="SBP_5_dom"/>
</dbReference>
<name>A0A5M3VTV9_9ACTN</name>
<proteinExistence type="predicted"/>
<dbReference type="GO" id="GO:0042597">
    <property type="term" value="C:periplasmic space"/>
    <property type="evidence" value="ECO:0007669"/>
    <property type="project" value="UniProtKB-ARBA"/>
</dbReference>
<reference evidence="3 4" key="1">
    <citation type="submission" date="2019-10" db="EMBL/GenBank/DDBJ databases">
        <title>Whole genome shotgun sequence of Acrocarpospora corrugata NBRC 13972.</title>
        <authorList>
            <person name="Ichikawa N."/>
            <person name="Kimura A."/>
            <person name="Kitahashi Y."/>
            <person name="Komaki H."/>
            <person name="Oguchi A."/>
        </authorList>
    </citation>
    <scope>NUCLEOTIDE SEQUENCE [LARGE SCALE GENOMIC DNA]</scope>
    <source>
        <strain evidence="3 4">NBRC 13972</strain>
    </source>
</reference>
<dbReference type="InterPro" id="IPR039424">
    <property type="entry name" value="SBP_5"/>
</dbReference>
<evidence type="ECO:0000259" key="2">
    <source>
        <dbReference type="Pfam" id="PF00496"/>
    </source>
</evidence>
<dbReference type="Proteomes" id="UP000334990">
    <property type="component" value="Unassembled WGS sequence"/>
</dbReference>
<dbReference type="Pfam" id="PF00496">
    <property type="entry name" value="SBP_bac_5"/>
    <property type="match status" value="1"/>
</dbReference>
<dbReference type="AlphaFoldDB" id="A0A5M3VTV9"/>
<dbReference type="EMBL" id="BLAD01000041">
    <property type="protein sequence ID" value="GER99658.1"/>
    <property type="molecule type" value="Genomic_DNA"/>
</dbReference>
<dbReference type="PROSITE" id="PS51257">
    <property type="entry name" value="PROKAR_LIPOPROTEIN"/>
    <property type="match status" value="1"/>
</dbReference>
<feature type="chain" id="PRO_5039323864" description="Solute-binding protein family 5 domain-containing protein" evidence="1">
    <location>
        <begin position="28"/>
        <end position="603"/>
    </location>
</feature>
<evidence type="ECO:0000313" key="3">
    <source>
        <dbReference type="EMBL" id="GER99658.1"/>
    </source>
</evidence>
<keyword evidence="1" id="KW-0732">Signal</keyword>
<dbReference type="CDD" id="cd08501">
    <property type="entry name" value="PBP2_Lpqw"/>
    <property type="match status" value="1"/>
</dbReference>
<dbReference type="Gene3D" id="3.10.105.10">
    <property type="entry name" value="Dipeptide-binding Protein, Domain 3"/>
    <property type="match status" value="1"/>
</dbReference>
<dbReference type="OrthoDB" id="7888869at2"/>
<sequence length="603" mass="64267">MRNGGKRPATGLHMVVGALALSLAVSACSGATGGSGSGTEAAGGGDTGAAKQIQGDANTVNNAPVKAGGSLSFVLEKNVDSWNPLTSLGSTVESMTAVSAVMPSVYIPQPDMQTMKLNTDLMLSATQTSTSPQIIVYKINPKAVWSDKTPISADDFSYVWKTSNAKDCPTCEVSSTTGYDQIKSVTGSDGGKTVTVVFEKPFAAWQTLFSFLFPSHIAATYGDITTTAGLATSFNEGFADKPPTWSGGPFTIERFEPNQAVVLAKNAAWYGSGPNLDQLIFRIITDTTQTVPALQNHEVQVIKPAPQVDLLDQLKQLQGVDYQVGPSYFWEHFGLNLNNPFLGQNPAGDALRQAMFIAVDTQGIIDRTVGQIAPDTKPLNNHFFMPQQQGYQDNVGALGFGKGDVAKATQILQAAGYTGIGTKLVAPDGKAVPELRFVYTAGNQLRQTEGTLFAQYVKPLGITIKIEPTDNLGASQIHQDSRYDYDIIVFAWVGSAFPAAISAPLYLSCPEGVTYCGSNHNNYRNADVDKWLKDSVTNLDPAAVTTALNNADKQISADAFSLPIYQRPSLLAYDSKYGGIRSNANYIGPTYNVAEWGLLASGS</sequence>
<evidence type="ECO:0000313" key="4">
    <source>
        <dbReference type="Proteomes" id="UP000334990"/>
    </source>
</evidence>
<dbReference type="InterPro" id="IPR030678">
    <property type="entry name" value="Peptide/Ni-bd"/>
</dbReference>
<feature type="domain" description="Solute-binding protein family 5" evidence="2">
    <location>
        <begin position="120"/>
        <end position="509"/>
    </location>
</feature>
<gene>
    <name evidence="3" type="ORF">Acor_17220</name>
</gene>
<evidence type="ECO:0000256" key="1">
    <source>
        <dbReference type="SAM" id="SignalP"/>
    </source>
</evidence>
<protein>
    <recommendedName>
        <fullName evidence="2">Solute-binding protein family 5 domain-containing protein</fullName>
    </recommendedName>
</protein>
<dbReference type="PANTHER" id="PTHR30290">
    <property type="entry name" value="PERIPLASMIC BINDING COMPONENT OF ABC TRANSPORTER"/>
    <property type="match status" value="1"/>
</dbReference>
<dbReference type="SUPFAM" id="SSF53850">
    <property type="entry name" value="Periplasmic binding protein-like II"/>
    <property type="match status" value="1"/>
</dbReference>
<organism evidence="3 4">
    <name type="scientific">Acrocarpospora corrugata</name>
    <dbReference type="NCBI Taxonomy" id="35763"/>
    <lineage>
        <taxon>Bacteria</taxon>
        <taxon>Bacillati</taxon>
        <taxon>Actinomycetota</taxon>
        <taxon>Actinomycetes</taxon>
        <taxon>Streptosporangiales</taxon>
        <taxon>Streptosporangiaceae</taxon>
        <taxon>Acrocarpospora</taxon>
    </lineage>
</organism>
<dbReference type="GO" id="GO:1904680">
    <property type="term" value="F:peptide transmembrane transporter activity"/>
    <property type="evidence" value="ECO:0007669"/>
    <property type="project" value="TreeGrafter"/>
</dbReference>
<dbReference type="GO" id="GO:0015833">
    <property type="term" value="P:peptide transport"/>
    <property type="evidence" value="ECO:0007669"/>
    <property type="project" value="TreeGrafter"/>
</dbReference>
<dbReference type="Gene3D" id="3.40.190.10">
    <property type="entry name" value="Periplasmic binding protein-like II"/>
    <property type="match status" value="1"/>
</dbReference>
<comment type="caution">
    <text evidence="3">The sequence shown here is derived from an EMBL/GenBank/DDBJ whole genome shotgun (WGS) entry which is preliminary data.</text>
</comment>
<dbReference type="GO" id="GO:0043190">
    <property type="term" value="C:ATP-binding cassette (ABC) transporter complex"/>
    <property type="evidence" value="ECO:0007669"/>
    <property type="project" value="InterPro"/>
</dbReference>
<feature type="signal peptide" evidence="1">
    <location>
        <begin position="1"/>
        <end position="27"/>
    </location>
</feature>
<dbReference type="PANTHER" id="PTHR30290:SF65">
    <property type="entry name" value="MONOACYL PHOSPHATIDYLINOSITOL TETRAMANNOSIDE-BINDING PROTEIN LPQW-RELATED"/>
    <property type="match status" value="1"/>
</dbReference>
<dbReference type="RefSeq" id="WP_155336046.1">
    <property type="nucleotide sequence ID" value="NZ_BAAABN010000020.1"/>
</dbReference>